<sequence length="181" mass="20306">MPMKKPSYGNVLQWIKPDAWVDKRKDLIPKTINRRLQTKKRQQMNKNGKKKRKQLKTNVHCQEITSNSCISCTCGLWQMNGHNLRVNLKSNLHRHESRSGHQPHLFFRTLFKIASPIPESGSGAGAGVGARKTGAGAISSTVGCFSRFLSILLAFSNPSLFSTATFQAKARKLLSVLQFRK</sequence>
<reference evidence="1" key="1">
    <citation type="submission" date="2019-03" db="EMBL/GenBank/DDBJ databases">
        <authorList>
            <person name="Mank J."/>
            <person name="Almeida P."/>
        </authorList>
    </citation>
    <scope>NUCLEOTIDE SEQUENCE</scope>
    <source>
        <strain evidence="1">78183</strain>
    </source>
</reference>
<proteinExistence type="predicted"/>
<dbReference type="AlphaFoldDB" id="A0A6N2LCJ9"/>
<name>A0A6N2LCJ9_SALVM</name>
<organism evidence="1">
    <name type="scientific">Salix viminalis</name>
    <name type="common">Common osier</name>
    <name type="synonym">Basket willow</name>
    <dbReference type="NCBI Taxonomy" id="40686"/>
    <lineage>
        <taxon>Eukaryota</taxon>
        <taxon>Viridiplantae</taxon>
        <taxon>Streptophyta</taxon>
        <taxon>Embryophyta</taxon>
        <taxon>Tracheophyta</taxon>
        <taxon>Spermatophyta</taxon>
        <taxon>Magnoliopsida</taxon>
        <taxon>eudicotyledons</taxon>
        <taxon>Gunneridae</taxon>
        <taxon>Pentapetalae</taxon>
        <taxon>rosids</taxon>
        <taxon>fabids</taxon>
        <taxon>Malpighiales</taxon>
        <taxon>Salicaceae</taxon>
        <taxon>Saliceae</taxon>
        <taxon>Salix</taxon>
    </lineage>
</organism>
<evidence type="ECO:0000313" key="1">
    <source>
        <dbReference type="EMBL" id="VFU38668.1"/>
    </source>
</evidence>
<protein>
    <submittedName>
        <fullName evidence="1">Uncharacterized protein</fullName>
    </submittedName>
</protein>
<accession>A0A6N2LCJ9</accession>
<dbReference type="EMBL" id="CAADRP010001446">
    <property type="protein sequence ID" value="VFU38668.1"/>
    <property type="molecule type" value="Genomic_DNA"/>
</dbReference>
<gene>
    <name evidence="1" type="ORF">SVIM_LOCUS212054</name>
</gene>